<evidence type="ECO:0000259" key="1">
    <source>
        <dbReference type="Pfam" id="PF02602"/>
    </source>
</evidence>
<name>A0ABY0GW81_9PEZI</name>
<dbReference type="InterPro" id="IPR003754">
    <property type="entry name" value="4pyrrol_synth_uPrphyn_synth"/>
</dbReference>
<reference evidence="2 3" key="1">
    <citation type="submission" date="2018-06" db="EMBL/GenBank/DDBJ databases">
        <title>Complete Genomes of Monosporascus.</title>
        <authorList>
            <person name="Robinson A.J."/>
            <person name="Natvig D.O."/>
        </authorList>
    </citation>
    <scope>NUCLEOTIDE SEQUENCE [LARGE SCALE GENOMIC DNA]</scope>
    <source>
        <strain evidence="2 3">CBS 609.92</strain>
    </source>
</reference>
<dbReference type="EMBL" id="QJNS01000617">
    <property type="protein sequence ID" value="RYO76218.1"/>
    <property type="molecule type" value="Genomic_DNA"/>
</dbReference>
<keyword evidence="3" id="KW-1185">Reference proteome</keyword>
<dbReference type="CDD" id="cd06578">
    <property type="entry name" value="HemD"/>
    <property type="match status" value="1"/>
</dbReference>
<proteinExistence type="predicted"/>
<feature type="domain" description="Tetrapyrrole biosynthesis uroporphyrinogen III synthase" evidence="1">
    <location>
        <begin position="41"/>
        <end position="301"/>
    </location>
</feature>
<protein>
    <recommendedName>
        <fullName evidence="1">Tetrapyrrole biosynthesis uroporphyrinogen III synthase domain-containing protein</fullName>
    </recommendedName>
</protein>
<sequence length="316" mass="35291">MVPNSDSKAQKIPVLLLKTKSSPTDAYEDLFSTPRDRDGLDFEPLFVPVLQHRFQDDGMQQVASLLRAGKIGNSPDSAYGGLIFTSQRAVEGFAKLVEEGREKGAAGWPHLQDIPLYSVGPATTRALKAIPQDPPLRVFGEHTGIGDVLAQFILEHYGEWYRDRPTKPPLLFMVGEHRRDIIPKTLMDETLPRDRRIEVTEVVVYGTGVMESFAEEFKEVLQQTSDRPRRWVVVFSPSGCDSMLRGLGTLDEETGRVKMAPLPDRNTYVATIGQTTSGYLKKTFDYEADVCAEKPSPQGVLAAIRSFHQNRDKALK</sequence>
<dbReference type="Gene3D" id="3.40.50.10090">
    <property type="match status" value="2"/>
</dbReference>
<evidence type="ECO:0000313" key="2">
    <source>
        <dbReference type="EMBL" id="RYO76218.1"/>
    </source>
</evidence>
<evidence type="ECO:0000313" key="3">
    <source>
        <dbReference type="Proteomes" id="UP000294003"/>
    </source>
</evidence>
<organism evidence="2 3">
    <name type="scientific">Monosporascus cannonballus</name>
    <dbReference type="NCBI Taxonomy" id="155416"/>
    <lineage>
        <taxon>Eukaryota</taxon>
        <taxon>Fungi</taxon>
        <taxon>Dikarya</taxon>
        <taxon>Ascomycota</taxon>
        <taxon>Pezizomycotina</taxon>
        <taxon>Sordariomycetes</taxon>
        <taxon>Xylariomycetidae</taxon>
        <taxon>Xylariales</taxon>
        <taxon>Xylariales incertae sedis</taxon>
        <taxon>Monosporascus</taxon>
    </lineage>
</organism>
<dbReference type="InterPro" id="IPR036108">
    <property type="entry name" value="4pyrrol_syn_uPrphyn_synt_sf"/>
</dbReference>
<gene>
    <name evidence="2" type="ORF">DL762_009843</name>
</gene>
<dbReference type="Proteomes" id="UP000294003">
    <property type="component" value="Unassembled WGS sequence"/>
</dbReference>
<dbReference type="SUPFAM" id="SSF69618">
    <property type="entry name" value="HemD-like"/>
    <property type="match status" value="1"/>
</dbReference>
<dbReference type="InterPro" id="IPR039793">
    <property type="entry name" value="UROS/Hem4"/>
</dbReference>
<dbReference type="PANTHER" id="PTHR12390:SF0">
    <property type="entry name" value="UROPORPHYRINOGEN-III SYNTHASE"/>
    <property type="match status" value="1"/>
</dbReference>
<accession>A0ABY0GW81</accession>
<comment type="caution">
    <text evidence="2">The sequence shown here is derived from an EMBL/GenBank/DDBJ whole genome shotgun (WGS) entry which is preliminary data.</text>
</comment>
<dbReference type="Pfam" id="PF02602">
    <property type="entry name" value="HEM4"/>
    <property type="match status" value="1"/>
</dbReference>
<dbReference type="PANTHER" id="PTHR12390">
    <property type="entry name" value="UROPORPHYRINOGEN III SYNTHASE"/>
    <property type="match status" value="1"/>
</dbReference>